<dbReference type="EMBL" id="JAPWDO010000003">
    <property type="protein sequence ID" value="KAJ5478177.1"/>
    <property type="molecule type" value="Genomic_DNA"/>
</dbReference>
<accession>A0A9X0BQ16</accession>
<organism evidence="1 2">
    <name type="scientific">Penicillium desertorum</name>
    <dbReference type="NCBI Taxonomy" id="1303715"/>
    <lineage>
        <taxon>Eukaryota</taxon>
        <taxon>Fungi</taxon>
        <taxon>Dikarya</taxon>
        <taxon>Ascomycota</taxon>
        <taxon>Pezizomycotina</taxon>
        <taxon>Eurotiomycetes</taxon>
        <taxon>Eurotiomycetidae</taxon>
        <taxon>Eurotiales</taxon>
        <taxon>Aspergillaceae</taxon>
        <taxon>Penicillium</taxon>
    </lineage>
</organism>
<protein>
    <submittedName>
        <fullName evidence="1">Transcriptional regulator family: Fungal Specific TF</fullName>
    </submittedName>
</protein>
<name>A0A9X0BQ16_9EURO</name>
<sequence length="123" mass="13780">MHSDGPFGPQDFTEADYSALDRVVAVLEQLSKSGPPDKIATRALRVLKIIRAIGMGTEPPPLNESEGRRTPIREREATRIELDIPYFGILFVWFLYEVSLESFDMSWTVPSLVDILVYPATGP</sequence>
<reference evidence="1" key="2">
    <citation type="journal article" date="2023" name="IMA Fungus">
        <title>Comparative genomic study of the Penicillium genus elucidates a diverse pangenome and 15 lateral gene transfer events.</title>
        <authorList>
            <person name="Petersen C."/>
            <person name="Sorensen T."/>
            <person name="Nielsen M.R."/>
            <person name="Sondergaard T.E."/>
            <person name="Sorensen J.L."/>
            <person name="Fitzpatrick D.A."/>
            <person name="Frisvad J.C."/>
            <person name="Nielsen K.L."/>
        </authorList>
    </citation>
    <scope>NUCLEOTIDE SEQUENCE</scope>
    <source>
        <strain evidence="1">IBT 17660</strain>
    </source>
</reference>
<reference evidence="1" key="1">
    <citation type="submission" date="2022-12" db="EMBL/GenBank/DDBJ databases">
        <authorList>
            <person name="Petersen C."/>
        </authorList>
    </citation>
    <scope>NUCLEOTIDE SEQUENCE</scope>
    <source>
        <strain evidence="1">IBT 17660</strain>
    </source>
</reference>
<evidence type="ECO:0000313" key="1">
    <source>
        <dbReference type="EMBL" id="KAJ5478177.1"/>
    </source>
</evidence>
<dbReference type="Proteomes" id="UP001147760">
    <property type="component" value="Unassembled WGS sequence"/>
</dbReference>
<evidence type="ECO:0000313" key="2">
    <source>
        <dbReference type="Proteomes" id="UP001147760"/>
    </source>
</evidence>
<keyword evidence="2" id="KW-1185">Reference proteome</keyword>
<gene>
    <name evidence="1" type="ORF">N7530_003686</name>
</gene>
<dbReference type="AlphaFoldDB" id="A0A9X0BQ16"/>
<proteinExistence type="predicted"/>
<dbReference type="OrthoDB" id="5392779at2759"/>
<comment type="caution">
    <text evidence="1">The sequence shown here is derived from an EMBL/GenBank/DDBJ whole genome shotgun (WGS) entry which is preliminary data.</text>
</comment>